<evidence type="ECO:0000256" key="4">
    <source>
        <dbReference type="ARBA" id="ARBA00023136"/>
    </source>
</evidence>
<organism evidence="8 9">
    <name type="scientific">Flavivirga spongiicola</name>
    <dbReference type="NCBI Taxonomy" id="421621"/>
    <lineage>
        <taxon>Bacteria</taxon>
        <taxon>Pseudomonadati</taxon>
        <taxon>Bacteroidota</taxon>
        <taxon>Flavobacteriia</taxon>
        <taxon>Flavobacteriales</taxon>
        <taxon>Flavobacteriaceae</taxon>
        <taxon>Flavivirga</taxon>
    </lineage>
</organism>
<feature type="domain" description="RagB/SusD" evidence="6">
    <location>
        <begin position="352"/>
        <end position="442"/>
    </location>
</feature>
<evidence type="ECO:0000256" key="2">
    <source>
        <dbReference type="ARBA" id="ARBA00006275"/>
    </source>
</evidence>
<keyword evidence="5" id="KW-0998">Cell outer membrane</keyword>
<keyword evidence="4" id="KW-0472">Membrane</keyword>
<dbReference type="RefSeq" id="WP_303306944.1">
    <property type="nucleotide sequence ID" value="NZ_JAODOP010000004.1"/>
</dbReference>
<feature type="domain" description="SusD-like N-terminal" evidence="7">
    <location>
        <begin position="97"/>
        <end position="234"/>
    </location>
</feature>
<proteinExistence type="inferred from homology"/>
<evidence type="ECO:0000259" key="7">
    <source>
        <dbReference type="Pfam" id="PF14322"/>
    </source>
</evidence>
<name>A0ABU7XXK3_9FLAO</name>
<dbReference type="SUPFAM" id="SSF48452">
    <property type="entry name" value="TPR-like"/>
    <property type="match status" value="1"/>
</dbReference>
<keyword evidence="3" id="KW-0732">Signal</keyword>
<dbReference type="Proteomes" id="UP001337305">
    <property type="component" value="Unassembled WGS sequence"/>
</dbReference>
<dbReference type="Pfam" id="PF07980">
    <property type="entry name" value="SusD_RagB"/>
    <property type="match status" value="1"/>
</dbReference>
<evidence type="ECO:0000313" key="9">
    <source>
        <dbReference type="Proteomes" id="UP001337305"/>
    </source>
</evidence>
<evidence type="ECO:0000256" key="1">
    <source>
        <dbReference type="ARBA" id="ARBA00004442"/>
    </source>
</evidence>
<evidence type="ECO:0000256" key="5">
    <source>
        <dbReference type="ARBA" id="ARBA00023237"/>
    </source>
</evidence>
<dbReference type="Pfam" id="PF14322">
    <property type="entry name" value="SusD-like_3"/>
    <property type="match status" value="1"/>
</dbReference>
<dbReference type="InterPro" id="IPR033985">
    <property type="entry name" value="SusD-like_N"/>
</dbReference>
<comment type="subcellular location">
    <subcellularLocation>
        <location evidence="1">Cell outer membrane</location>
    </subcellularLocation>
</comment>
<reference evidence="8 9" key="1">
    <citation type="submission" date="2022-09" db="EMBL/GenBank/DDBJ databases">
        <title>Genome sequencing of Flavivirga sp. MEBiC05379.</title>
        <authorList>
            <person name="Oh H.-M."/>
            <person name="Kwon K.K."/>
            <person name="Park M.J."/>
            <person name="Yang S.-H."/>
        </authorList>
    </citation>
    <scope>NUCLEOTIDE SEQUENCE [LARGE SCALE GENOMIC DNA]</scope>
    <source>
        <strain evidence="8 9">MEBiC05379</strain>
    </source>
</reference>
<accession>A0ABU7XXK3</accession>
<comment type="caution">
    <text evidence="8">The sequence shown here is derived from an EMBL/GenBank/DDBJ whole genome shotgun (WGS) entry which is preliminary data.</text>
</comment>
<dbReference type="EMBL" id="JAODOP010000004">
    <property type="protein sequence ID" value="MEF3834627.1"/>
    <property type="molecule type" value="Genomic_DNA"/>
</dbReference>
<comment type="similarity">
    <text evidence="2">Belongs to the SusD family.</text>
</comment>
<protein>
    <submittedName>
        <fullName evidence="8">RagB/SusD family nutrient uptake outer membrane protein</fullName>
    </submittedName>
</protein>
<dbReference type="Gene3D" id="1.25.40.390">
    <property type="match status" value="2"/>
</dbReference>
<evidence type="ECO:0000259" key="6">
    <source>
        <dbReference type="Pfam" id="PF07980"/>
    </source>
</evidence>
<keyword evidence="9" id="KW-1185">Reference proteome</keyword>
<evidence type="ECO:0000313" key="8">
    <source>
        <dbReference type="EMBL" id="MEF3834627.1"/>
    </source>
</evidence>
<evidence type="ECO:0000256" key="3">
    <source>
        <dbReference type="ARBA" id="ARBA00022729"/>
    </source>
</evidence>
<dbReference type="InterPro" id="IPR012944">
    <property type="entry name" value="SusD_RagB_dom"/>
</dbReference>
<dbReference type="InterPro" id="IPR011990">
    <property type="entry name" value="TPR-like_helical_dom_sf"/>
</dbReference>
<gene>
    <name evidence="8" type="ORF">N1F79_15930</name>
</gene>
<sequence length="481" mass="52517">MKKIKFIYKCLFCLTVSCFTSCQLTEDIDDYESLFTLNAFDAIADEASAELALVGAYSGFKQRSTASGLPELFMIPSVLSGVGVSARPSVEFDAYQNNDPTSQNTTSNLGAYTRMYDLINRCNWLIQGLNNLDSSKFDNPARYAEVLAETKALRATANFYLLRLWGQFYDVNSIYGINIRTAPALSSEAFPRNSVAETYDAITADLDEAIANAPDFTSKLGISKTYAKALKAKVLLYKGEFSQAATLAKDVIDNSGANFALASTYAEIFDNSSEATFSSSEYLFITGGGPGVFIGIENFWGTFFVAPSSTFPSTVAAGITDVGGQMISYDNNRVSSMFGFDNFKFGRPYPKIYHLRMAEVYLIFAEANARANNSVTLEALDALNAVRLRAGATTTGGDGFETYPATISLTQFLDAVRIEKMVEVGGESGEEWFDLVRFHFVDGFDVTTIKASATDPDKFILPIDLQTIEAGGNIIEQNPGY</sequence>